<dbReference type="Proteomes" id="UP001597097">
    <property type="component" value="Unassembled WGS sequence"/>
</dbReference>
<name>A0ABW4GV51_9ACTN</name>
<gene>
    <name evidence="1" type="ORF">ACFSJ0_55115</name>
</gene>
<comment type="caution">
    <text evidence="1">The sequence shown here is derived from an EMBL/GenBank/DDBJ whole genome shotgun (WGS) entry which is preliminary data.</text>
</comment>
<evidence type="ECO:0000313" key="1">
    <source>
        <dbReference type="EMBL" id="MFD1546253.1"/>
    </source>
</evidence>
<organism evidence="1 2">
    <name type="scientific">Nonomuraea guangzhouensis</name>
    <dbReference type="NCBI Taxonomy" id="1291555"/>
    <lineage>
        <taxon>Bacteria</taxon>
        <taxon>Bacillati</taxon>
        <taxon>Actinomycetota</taxon>
        <taxon>Actinomycetes</taxon>
        <taxon>Streptosporangiales</taxon>
        <taxon>Streptosporangiaceae</taxon>
        <taxon>Nonomuraea</taxon>
    </lineage>
</organism>
<dbReference type="InterPro" id="IPR007822">
    <property type="entry name" value="LANC-like"/>
</dbReference>
<evidence type="ECO:0000313" key="2">
    <source>
        <dbReference type="Proteomes" id="UP001597097"/>
    </source>
</evidence>
<dbReference type="Pfam" id="PF05147">
    <property type="entry name" value="LANC_like"/>
    <property type="match status" value="1"/>
</dbReference>
<dbReference type="SMART" id="SM01260">
    <property type="entry name" value="LANC_like"/>
    <property type="match status" value="1"/>
</dbReference>
<accession>A0ABW4GV51</accession>
<dbReference type="EMBL" id="JBHUCM010000064">
    <property type="protein sequence ID" value="MFD1546253.1"/>
    <property type="molecule type" value="Genomic_DNA"/>
</dbReference>
<reference evidence="2" key="1">
    <citation type="journal article" date="2019" name="Int. J. Syst. Evol. Microbiol.">
        <title>The Global Catalogue of Microorganisms (GCM) 10K type strain sequencing project: providing services to taxonomists for standard genome sequencing and annotation.</title>
        <authorList>
            <consortium name="The Broad Institute Genomics Platform"/>
            <consortium name="The Broad Institute Genome Sequencing Center for Infectious Disease"/>
            <person name="Wu L."/>
            <person name="Ma J."/>
        </authorList>
    </citation>
    <scope>NUCLEOTIDE SEQUENCE [LARGE SCALE GENOMIC DNA]</scope>
    <source>
        <strain evidence="2">CGMCC 1.15399</strain>
    </source>
</reference>
<sequence length="414" mass="43486">MNTLIAVCARQVAGQVADARLRRQALATLARVTAKRQANTWSAAGLSMGDAGLGLMSAAFADQFPDTGWEALGQEFLAAGLDQAGAPDATLSLFSGAVGYATAAWQPGLGAHRASFLSFEDRLLARMGGFAQGLTADERPAPRGYDTVTGISGWCGYLRSRTGSKQADRVTASVADALVAVLSDDGLPRLSYRLRPGEGARLVDCGLAHGVAGPLAALSLLDRHHRFQRPDVEAAIHWGARWLMAQAGAEGGVVLWPDAVELGPSGRCDRPRVNAGSWCHGGSGIARALYLAGAAVGAPRYQEFAVDAFLTHCALPPWLPSPNLCHGTAGQLLITLAFAHDTGQPAFRHAVQRLVGELFNRYRSDSLLGYLDVEDNGVAVDHPGLLRGAAGVALALLSAAAEEPLSWSRLLLID</sequence>
<keyword evidence="2" id="KW-1185">Reference proteome</keyword>
<dbReference type="RefSeq" id="WP_219536426.1">
    <property type="nucleotide sequence ID" value="NZ_JAHKRM010000030.1"/>
</dbReference>
<proteinExistence type="predicted"/>
<protein>
    <submittedName>
        <fullName evidence="1">Lanthionine synthetase LanC family protein</fullName>
    </submittedName>
</protein>